<dbReference type="PANTHER" id="PTHR43585:SF2">
    <property type="entry name" value="ATP-GRASP ENZYME FSQD"/>
    <property type="match status" value="1"/>
</dbReference>
<reference evidence="7" key="1">
    <citation type="submission" date="2019-07" db="EMBL/GenBank/DDBJ databases">
        <title>Chitinimonas sp. nov., isolated from Ny-Alesund, arctica soil.</title>
        <authorList>
            <person name="Xu Q."/>
            <person name="Peng F."/>
        </authorList>
    </citation>
    <scope>NUCLEOTIDE SEQUENCE [LARGE SCALE GENOMIC DNA]</scope>
    <source>
        <strain evidence="7">R3-44</strain>
    </source>
</reference>
<dbReference type="InterPro" id="IPR011761">
    <property type="entry name" value="ATP-grasp"/>
</dbReference>
<dbReference type="EMBL" id="CP041730">
    <property type="protein sequence ID" value="QDQ25475.1"/>
    <property type="molecule type" value="Genomic_DNA"/>
</dbReference>
<evidence type="ECO:0000313" key="6">
    <source>
        <dbReference type="EMBL" id="QDQ25475.1"/>
    </source>
</evidence>
<name>A0A516SBE9_9NEIS</name>
<evidence type="ECO:0000256" key="3">
    <source>
        <dbReference type="ARBA" id="ARBA00022840"/>
    </source>
</evidence>
<dbReference type="Pfam" id="PF18603">
    <property type="entry name" value="LAL_C2"/>
    <property type="match status" value="1"/>
</dbReference>
<dbReference type="SUPFAM" id="SSF56059">
    <property type="entry name" value="Glutathione synthetase ATP-binding domain-like"/>
    <property type="match status" value="1"/>
</dbReference>
<dbReference type="Gene3D" id="3.30.1490.20">
    <property type="entry name" value="ATP-grasp fold, A domain"/>
    <property type="match status" value="1"/>
</dbReference>
<evidence type="ECO:0000259" key="5">
    <source>
        <dbReference type="PROSITE" id="PS50975"/>
    </source>
</evidence>
<dbReference type="GO" id="GO:0046872">
    <property type="term" value="F:metal ion binding"/>
    <property type="evidence" value="ECO:0007669"/>
    <property type="project" value="InterPro"/>
</dbReference>
<dbReference type="Pfam" id="PF13535">
    <property type="entry name" value="ATP-grasp_4"/>
    <property type="match status" value="1"/>
</dbReference>
<dbReference type="PROSITE" id="PS50975">
    <property type="entry name" value="ATP_GRASP"/>
    <property type="match status" value="1"/>
</dbReference>
<dbReference type="Pfam" id="PF18130">
    <property type="entry name" value="ATPgrasp_N"/>
    <property type="match status" value="1"/>
</dbReference>
<dbReference type="InterPro" id="IPR013815">
    <property type="entry name" value="ATP_grasp_subdomain_1"/>
</dbReference>
<dbReference type="GO" id="GO:0016874">
    <property type="term" value="F:ligase activity"/>
    <property type="evidence" value="ECO:0007669"/>
    <property type="project" value="UniProtKB-KW"/>
</dbReference>
<dbReference type="InterPro" id="IPR041472">
    <property type="entry name" value="BL00235/CARNS1_N"/>
</dbReference>
<dbReference type="Gene3D" id="3.40.50.20">
    <property type="match status" value="1"/>
</dbReference>
<feature type="domain" description="ATP-grasp" evidence="5">
    <location>
        <begin position="120"/>
        <end position="320"/>
    </location>
</feature>
<dbReference type="Proteomes" id="UP000317550">
    <property type="component" value="Chromosome"/>
</dbReference>
<dbReference type="RefSeq" id="WP_143856400.1">
    <property type="nucleotide sequence ID" value="NZ_CP041730.1"/>
</dbReference>
<keyword evidence="3 4" id="KW-0067">ATP-binding</keyword>
<dbReference type="InterPro" id="IPR040570">
    <property type="entry name" value="LAL_C2"/>
</dbReference>
<dbReference type="AlphaFoldDB" id="A0A516SBE9"/>
<dbReference type="InterPro" id="IPR052032">
    <property type="entry name" value="ATP-dep_AA_Ligase"/>
</dbReference>
<evidence type="ECO:0000256" key="4">
    <source>
        <dbReference type="PROSITE-ProRule" id="PRU00409"/>
    </source>
</evidence>
<dbReference type="OrthoDB" id="24041at2"/>
<accession>A0A516SBE9</accession>
<proteinExistence type="predicted"/>
<organism evidence="6 7">
    <name type="scientific">Chitinimonas arctica</name>
    <dbReference type="NCBI Taxonomy" id="2594795"/>
    <lineage>
        <taxon>Bacteria</taxon>
        <taxon>Pseudomonadati</taxon>
        <taxon>Pseudomonadota</taxon>
        <taxon>Betaproteobacteria</taxon>
        <taxon>Neisseriales</taxon>
        <taxon>Chitinibacteraceae</taxon>
        <taxon>Chitinimonas</taxon>
    </lineage>
</organism>
<gene>
    <name evidence="6" type="ORF">FNU76_03395</name>
</gene>
<keyword evidence="2 4" id="KW-0547">Nucleotide-binding</keyword>
<evidence type="ECO:0000313" key="7">
    <source>
        <dbReference type="Proteomes" id="UP000317550"/>
    </source>
</evidence>
<dbReference type="GO" id="GO:0005524">
    <property type="term" value="F:ATP binding"/>
    <property type="evidence" value="ECO:0007669"/>
    <property type="project" value="UniProtKB-UniRule"/>
</dbReference>
<protein>
    <submittedName>
        <fullName evidence="6">ATP-grasp domain-containing protein</fullName>
    </submittedName>
</protein>
<dbReference type="Gene3D" id="3.30.470.20">
    <property type="entry name" value="ATP-grasp fold, B domain"/>
    <property type="match status" value="1"/>
</dbReference>
<dbReference type="PANTHER" id="PTHR43585">
    <property type="entry name" value="FUMIPYRROLE BIOSYNTHESIS PROTEIN C"/>
    <property type="match status" value="1"/>
</dbReference>
<sequence>MHILMIECNPNGVAGIANALQLGHHVTFVSADPDFYLNVSPLTKAAFEHANCQVIKSADTFFIDALVELAKGIHADKPVDGVTTYSEYHTVHTASVARALGLPGMNVDGALNARHKHRTRLTLAGTGVRQPRFAHVPTLDHALIEAAVREVGFPCVIKPSDGSASLHVLHLTNETELADYLAELSKVVDYGRSVVRIPDILVEEFIAGELVSVEACVHKDGRIVNLGVTDRCLSGFPYFIEMGATFLNDHPQQAELFAMNEAVLRNLGIDFGFIHAEYILGKDGPVLCEVNARLIGGIVPGLMKISSGVDPYLEVIRQALGEEPEHPIPGKIVASVRWFGSPVDGTLSRIDLEKLKALPGYQDALSYRVPGRPVTKLSKSNFDWVGHMVFTGSSREEASSRCEAALDLIDLEIAVGVAR</sequence>
<evidence type="ECO:0000256" key="1">
    <source>
        <dbReference type="ARBA" id="ARBA00022598"/>
    </source>
</evidence>
<dbReference type="KEGG" id="cari:FNU76_03395"/>
<keyword evidence="7" id="KW-1185">Reference proteome</keyword>
<evidence type="ECO:0000256" key="2">
    <source>
        <dbReference type="ARBA" id="ARBA00022741"/>
    </source>
</evidence>
<keyword evidence="1" id="KW-0436">Ligase</keyword>